<dbReference type="InterPro" id="IPR001482">
    <property type="entry name" value="T2SS/T4SS_dom"/>
</dbReference>
<evidence type="ECO:0000256" key="3">
    <source>
        <dbReference type="ARBA" id="ARBA00022840"/>
    </source>
</evidence>
<keyword evidence="7" id="KW-1185">Reference proteome</keyword>
<reference evidence="6 7" key="1">
    <citation type="submission" date="2016-10" db="EMBL/GenBank/DDBJ databases">
        <authorList>
            <person name="de Groot N.N."/>
        </authorList>
    </citation>
    <scope>NUCLEOTIDE SEQUENCE [LARGE SCALE GENOMIC DNA]</scope>
    <source>
        <strain evidence="6 7">DSM 25584</strain>
    </source>
</reference>
<dbReference type="Pfam" id="PF05157">
    <property type="entry name" value="MshEN"/>
    <property type="match status" value="1"/>
</dbReference>
<dbReference type="PANTHER" id="PTHR30258:SF2">
    <property type="entry name" value="COMG OPERON PROTEIN 1"/>
    <property type="match status" value="1"/>
</dbReference>
<accession>A0A1G7NPB5</accession>
<feature type="domain" description="AAA+ ATPase" evidence="5">
    <location>
        <begin position="336"/>
        <end position="469"/>
    </location>
</feature>
<dbReference type="GO" id="GO:0005524">
    <property type="term" value="F:ATP binding"/>
    <property type="evidence" value="ECO:0007669"/>
    <property type="project" value="UniProtKB-KW"/>
</dbReference>
<dbReference type="PANTHER" id="PTHR30258">
    <property type="entry name" value="TYPE II SECRETION SYSTEM PROTEIN GSPE-RELATED"/>
    <property type="match status" value="1"/>
</dbReference>
<name>A0A1G7NPB5_9PROT</name>
<dbReference type="EMBL" id="FNCE01000002">
    <property type="protein sequence ID" value="SDF75120.1"/>
    <property type="molecule type" value="Genomic_DNA"/>
</dbReference>
<dbReference type="Gene3D" id="3.30.300.160">
    <property type="entry name" value="Type II secretion system, protein E, N-terminal domain"/>
    <property type="match status" value="1"/>
</dbReference>
<gene>
    <name evidence="6" type="ORF">SAMN05216241_102224</name>
</gene>
<evidence type="ECO:0000313" key="7">
    <source>
        <dbReference type="Proteomes" id="UP000199415"/>
    </source>
</evidence>
<dbReference type="InterPro" id="IPR003593">
    <property type="entry name" value="AAA+_ATPase"/>
</dbReference>
<dbReference type="CDD" id="cd01129">
    <property type="entry name" value="PulE-GspE-like"/>
    <property type="match status" value="1"/>
</dbReference>
<dbReference type="SUPFAM" id="SSF160246">
    <property type="entry name" value="EspE N-terminal domain-like"/>
    <property type="match status" value="1"/>
</dbReference>
<evidence type="ECO:0000313" key="6">
    <source>
        <dbReference type="EMBL" id="SDF75120.1"/>
    </source>
</evidence>
<dbReference type="InterPro" id="IPR007831">
    <property type="entry name" value="T2SS_GspE_N"/>
</dbReference>
<sequence>MNEFLREDTTQSDDSTQSTTAPAAGTSQRTVKLGERLIQEGVIAPDQLEVALREQKRTGTMLGEALVNLGFITDVTLAATLAESSGFSRFSLKNTVLDTEIVKKIPKSVAHKYAVLPVAMDEDSVQVAMADIYDVVAIDQLRRYFPRDREIVPMVASRSEISEAIDAYFGYEMTIDSVLQEIEEAGAEQASVQTGEEGFINPTVRLANAIILDAVKRGASDIHLEPENLFVRLRYRIDGVMTPGKAFHKQFWSALSVRLKIMSGMNIAESRQPQDGRFTFQVAGREVDFRVASHPTVYGENIVLRILDKAKSLRSLESLGYEAERIRQIKKMALRPEGIIVVTGPTGSGKTTTLYSLLNYLNTMDANIMTLEEPVEYELPVIRQSHVGERMSFGEGVRSILRQDPDIVFIGEVRDEDTANMALRAAMTGHKVFTTLHTNDAVGAVNRLLDFGLSANMLAGNVIGVLAQRLLRTLCEQCKRPRPATAKECSVLRADPEAPPTVYEPVGCEHCNNTGYAGRTAVVETLPFSDEIDELMAKGATRREIMQAASENGFVSLAESGLTKVRNGETSVEEVIKTVNLIDRL</sequence>
<dbReference type="AlphaFoldDB" id="A0A1G7NPB5"/>
<evidence type="ECO:0000259" key="5">
    <source>
        <dbReference type="SMART" id="SM00382"/>
    </source>
</evidence>
<dbReference type="Gene3D" id="3.30.450.90">
    <property type="match status" value="1"/>
</dbReference>
<evidence type="ECO:0000256" key="4">
    <source>
        <dbReference type="SAM" id="MobiDB-lite"/>
    </source>
</evidence>
<dbReference type="GO" id="GO:0005886">
    <property type="term" value="C:plasma membrane"/>
    <property type="evidence" value="ECO:0007669"/>
    <property type="project" value="TreeGrafter"/>
</dbReference>
<keyword evidence="3" id="KW-0067">ATP-binding</keyword>
<dbReference type="InterPro" id="IPR027417">
    <property type="entry name" value="P-loop_NTPase"/>
</dbReference>
<protein>
    <submittedName>
        <fullName evidence="6">General secretion pathway protein E/type IV pilus assembly protein PilB</fullName>
    </submittedName>
</protein>
<comment type="similarity">
    <text evidence="1">Belongs to the GSP E family.</text>
</comment>
<dbReference type="Pfam" id="PF00437">
    <property type="entry name" value="T2SSE"/>
    <property type="match status" value="1"/>
</dbReference>
<dbReference type="GO" id="GO:0016887">
    <property type="term" value="F:ATP hydrolysis activity"/>
    <property type="evidence" value="ECO:0007669"/>
    <property type="project" value="TreeGrafter"/>
</dbReference>
<dbReference type="RefSeq" id="WP_218119112.1">
    <property type="nucleotide sequence ID" value="NZ_FNCE01000002.1"/>
</dbReference>
<evidence type="ECO:0000256" key="1">
    <source>
        <dbReference type="ARBA" id="ARBA00006611"/>
    </source>
</evidence>
<evidence type="ECO:0000256" key="2">
    <source>
        <dbReference type="ARBA" id="ARBA00022741"/>
    </source>
</evidence>
<dbReference type="STRING" id="1082479.SAMN05216241_102224"/>
<dbReference type="SUPFAM" id="SSF52540">
    <property type="entry name" value="P-loop containing nucleoside triphosphate hydrolases"/>
    <property type="match status" value="1"/>
</dbReference>
<organism evidence="6 7">
    <name type="scientific">Limimonas halophila</name>
    <dbReference type="NCBI Taxonomy" id="1082479"/>
    <lineage>
        <taxon>Bacteria</taxon>
        <taxon>Pseudomonadati</taxon>
        <taxon>Pseudomonadota</taxon>
        <taxon>Alphaproteobacteria</taxon>
        <taxon>Rhodospirillales</taxon>
        <taxon>Rhodovibrionaceae</taxon>
        <taxon>Limimonas</taxon>
    </lineage>
</organism>
<dbReference type="InterPro" id="IPR037257">
    <property type="entry name" value="T2SS_E_N_sf"/>
</dbReference>
<feature type="region of interest" description="Disordered" evidence="4">
    <location>
        <begin position="1"/>
        <end position="29"/>
    </location>
</feature>
<dbReference type="SMART" id="SM00382">
    <property type="entry name" value="AAA"/>
    <property type="match status" value="1"/>
</dbReference>
<proteinExistence type="inferred from homology"/>
<keyword evidence="2" id="KW-0547">Nucleotide-binding</keyword>
<dbReference type="Gene3D" id="3.40.50.300">
    <property type="entry name" value="P-loop containing nucleotide triphosphate hydrolases"/>
    <property type="match status" value="1"/>
</dbReference>
<dbReference type="Proteomes" id="UP000199415">
    <property type="component" value="Unassembled WGS sequence"/>
</dbReference>